<reference evidence="11 12" key="1">
    <citation type="submission" date="2014-04" db="EMBL/GenBank/DDBJ databases">
        <authorList>
            <consortium name="DOE Joint Genome Institute"/>
            <person name="Kuo A."/>
            <person name="Kohler A."/>
            <person name="Jargeat P."/>
            <person name="Nagy L.G."/>
            <person name="Floudas D."/>
            <person name="Copeland A."/>
            <person name="Barry K.W."/>
            <person name="Cichocki N."/>
            <person name="Veneault-Fourrey C."/>
            <person name="LaButti K."/>
            <person name="Lindquist E.A."/>
            <person name="Lipzen A."/>
            <person name="Lundell T."/>
            <person name="Morin E."/>
            <person name="Murat C."/>
            <person name="Sun H."/>
            <person name="Tunlid A."/>
            <person name="Henrissat B."/>
            <person name="Grigoriev I.V."/>
            <person name="Hibbett D.S."/>
            <person name="Martin F."/>
            <person name="Nordberg H.P."/>
            <person name="Cantor M.N."/>
            <person name="Hua S.X."/>
        </authorList>
    </citation>
    <scope>NUCLEOTIDE SEQUENCE [LARGE SCALE GENOMIC DNA]</scope>
    <source>
        <strain evidence="11 12">Ve08.2h10</strain>
    </source>
</reference>
<sequence length="265" mass="28690">MAASVFAPFGVVRPLARHTATVIFLHGLGDSGRGWLGIINQFKEQLPHIKWLLPNAPSRSITANLGFVMPGWFDLRSWDLQDQNEDRAGMLESARMIDQYIQGEVDAGIPPGRIVVGGFSQGGAISLLTALTARGENGVAGGKEGWKLGGVAILSGWTLLQDDFSKMVSPHLTSTPVLMCHGTADNVVPHSLSQKTAKILTDQLNMPALENLTLSMQAPPSGYLLEEGKMGIAGLSFRSYRSSGHEACERTQEDLKEFLKRVLPQ</sequence>
<dbReference type="OrthoDB" id="2418081at2759"/>
<name>A0A0D0E898_9AGAM</name>
<dbReference type="InterPro" id="IPR029058">
    <property type="entry name" value="AB_hydrolase_fold"/>
</dbReference>
<evidence type="ECO:0000313" key="11">
    <source>
        <dbReference type="EMBL" id="KIK98314.1"/>
    </source>
</evidence>
<evidence type="ECO:0000256" key="5">
    <source>
        <dbReference type="ARBA" id="ARBA00022801"/>
    </source>
</evidence>
<keyword evidence="6" id="KW-0276">Fatty acid metabolism</keyword>
<evidence type="ECO:0000256" key="7">
    <source>
        <dbReference type="ARBA" id="ARBA00029392"/>
    </source>
</evidence>
<dbReference type="GO" id="GO:0005737">
    <property type="term" value="C:cytoplasm"/>
    <property type="evidence" value="ECO:0007669"/>
    <property type="project" value="TreeGrafter"/>
</dbReference>
<dbReference type="Proteomes" id="UP000054538">
    <property type="component" value="Unassembled WGS sequence"/>
</dbReference>
<dbReference type="HOGENOM" id="CLU_049413_3_8_1"/>
<comment type="similarity">
    <text evidence="1">Belongs to the AB hydrolase superfamily. AB hydrolase 2 family.</text>
</comment>
<proteinExistence type="inferred from homology"/>
<dbReference type="InterPro" id="IPR050565">
    <property type="entry name" value="LYPA1-2/EST-like"/>
</dbReference>
<dbReference type="EC" id="3.1.2.22" evidence="2"/>
<keyword evidence="4" id="KW-0719">Serine esterase</keyword>
<evidence type="ECO:0000313" key="12">
    <source>
        <dbReference type="Proteomes" id="UP000054538"/>
    </source>
</evidence>
<dbReference type="Gene3D" id="3.40.50.1820">
    <property type="entry name" value="alpha/beta hydrolase"/>
    <property type="match status" value="1"/>
</dbReference>
<evidence type="ECO:0000256" key="3">
    <source>
        <dbReference type="ARBA" id="ARBA00014923"/>
    </source>
</evidence>
<gene>
    <name evidence="11" type="ORF">PAXRUDRAFT_824012</name>
</gene>
<evidence type="ECO:0000256" key="1">
    <source>
        <dbReference type="ARBA" id="ARBA00006499"/>
    </source>
</evidence>
<feature type="domain" description="Phospholipase/carboxylesterase/thioesterase" evidence="10">
    <location>
        <begin position="11"/>
        <end position="206"/>
    </location>
</feature>
<evidence type="ECO:0000256" key="2">
    <source>
        <dbReference type="ARBA" id="ARBA00012423"/>
    </source>
</evidence>
<evidence type="ECO:0000256" key="8">
    <source>
        <dbReference type="ARBA" id="ARBA00031195"/>
    </source>
</evidence>
<keyword evidence="5" id="KW-0378">Hydrolase</keyword>
<organism evidence="11 12">
    <name type="scientific">Paxillus rubicundulus Ve08.2h10</name>
    <dbReference type="NCBI Taxonomy" id="930991"/>
    <lineage>
        <taxon>Eukaryota</taxon>
        <taxon>Fungi</taxon>
        <taxon>Dikarya</taxon>
        <taxon>Basidiomycota</taxon>
        <taxon>Agaricomycotina</taxon>
        <taxon>Agaricomycetes</taxon>
        <taxon>Agaricomycetidae</taxon>
        <taxon>Boletales</taxon>
        <taxon>Paxilineae</taxon>
        <taxon>Paxillaceae</taxon>
        <taxon>Paxillus</taxon>
    </lineage>
</organism>
<dbReference type="EMBL" id="KN824898">
    <property type="protein sequence ID" value="KIK98314.1"/>
    <property type="molecule type" value="Genomic_DNA"/>
</dbReference>
<dbReference type="GO" id="GO:0008474">
    <property type="term" value="F:palmitoyl-(protein) hydrolase activity"/>
    <property type="evidence" value="ECO:0007669"/>
    <property type="project" value="UniProtKB-EC"/>
</dbReference>
<comment type="catalytic activity">
    <reaction evidence="9">
        <text>S-hexadecanoyl-L-cysteinyl-[protein] + H2O = L-cysteinyl-[protein] + hexadecanoate + H(+)</text>
        <dbReference type="Rhea" id="RHEA:19233"/>
        <dbReference type="Rhea" id="RHEA-COMP:10131"/>
        <dbReference type="Rhea" id="RHEA-COMP:11032"/>
        <dbReference type="ChEBI" id="CHEBI:7896"/>
        <dbReference type="ChEBI" id="CHEBI:15377"/>
        <dbReference type="ChEBI" id="CHEBI:15378"/>
        <dbReference type="ChEBI" id="CHEBI:29950"/>
        <dbReference type="ChEBI" id="CHEBI:74151"/>
        <dbReference type="EC" id="3.1.2.22"/>
    </reaction>
</comment>
<dbReference type="GO" id="GO:0006631">
    <property type="term" value="P:fatty acid metabolic process"/>
    <property type="evidence" value="ECO:0007669"/>
    <property type="project" value="UniProtKB-KW"/>
</dbReference>
<evidence type="ECO:0000256" key="4">
    <source>
        <dbReference type="ARBA" id="ARBA00022487"/>
    </source>
</evidence>
<comment type="function">
    <text evidence="7">Hydrolyzes fatty acids from S-acylated cysteine residues in proteins with a strong preference for palmitoylated G-alpha proteins over other acyl substrates. Mediates the deacylation of G-alpha proteins such as GPA1 in vivo, but has weak or no activity toward palmitoylated Ras proteins. Has weak lysophospholipase activity in vitro; however such activity may not exist in vivo.</text>
</comment>
<dbReference type="STRING" id="930991.A0A0D0E898"/>
<dbReference type="Pfam" id="PF02230">
    <property type="entry name" value="Abhydrolase_2"/>
    <property type="match status" value="1"/>
</dbReference>
<accession>A0A0D0E898</accession>
<evidence type="ECO:0000256" key="6">
    <source>
        <dbReference type="ARBA" id="ARBA00022832"/>
    </source>
</evidence>
<dbReference type="PANTHER" id="PTHR10655">
    <property type="entry name" value="LYSOPHOSPHOLIPASE-RELATED"/>
    <property type="match status" value="1"/>
</dbReference>
<dbReference type="PANTHER" id="PTHR10655:SF17">
    <property type="entry name" value="LYSOPHOSPHOLIPASE-LIKE PROTEIN 1"/>
    <property type="match status" value="1"/>
</dbReference>
<keyword evidence="12" id="KW-1185">Reference proteome</keyword>
<dbReference type="InterPro" id="IPR003140">
    <property type="entry name" value="PLipase/COase/thioEstase"/>
</dbReference>
<reference evidence="12" key="2">
    <citation type="submission" date="2015-01" db="EMBL/GenBank/DDBJ databases">
        <title>Evolutionary Origins and Diversification of the Mycorrhizal Mutualists.</title>
        <authorList>
            <consortium name="DOE Joint Genome Institute"/>
            <consortium name="Mycorrhizal Genomics Consortium"/>
            <person name="Kohler A."/>
            <person name="Kuo A."/>
            <person name="Nagy L.G."/>
            <person name="Floudas D."/>
            <person name="Copeland A."/>
            <person name="Barry K.W."/>
            <person name="Cichocki N."/>
            <person name="Veneault-Fourrey C."/>
            <person name="LaButti K."/>
            <person name="Lindquist E.A."/>
            <person name="Lipzen A."/>
            <person name="Lundell T."/>
            <person name="Morin E."/>
            <person name="Murat C."/>
            <person name="Riley R."/>
            <person name="Ohm R."/>
            <person name="Sun H."/>
            <person name="Tunlid A."/>
            <person name="Henrissat B."/>
            <person name="Grigoriev I.V."/>
            <person name="Hibbett D.S."/>
            <person name="Martin F."/>
        </authorList>
    </citation>
    <scope>NUCLEOTIDE SEQUENCE [LARGE SCALE GENOMIC DNA]</scope>
    <source>
        <strain evidence="12">Ve08.2h10</strain>
    </source>
</reference>
<dbReference type="InParanoid" id="A0A0D0E898"/>
<dbReference type="FunCoup" id="A0A0D0E898">
    <property type="interactions" value="373"/>
</dbReference>
<evidence type="ECO:0000256" key="9">
    <source>
        <dbReference type="ARBA" id="ARBA00047337"/>
    </source>
</evidence>
<evidence type="ECO:0000259" key="10">
    <source>
        <dbReference type="Pfam" id="PF02230"/>
    </source>
</evidence>
<dbReference type="AlphaFoldDB" id="A0A0D0E898"/>
<keyword evidence="6" id="KW-0443">Lipid metabolism</keyword>
<dbReference type="GO" id="GO:0052689">
    <property type="term" value="F:carboxylic ester hydrolase activity"/>
    <property type="evidence" value="ECO:0007669"/>
    <property type="project" value="UniProtKB-KW"/>
</dbReference>
<dbReference type="SUPFAM" id="SSF53474">
    <property type="entry name" value="alpha/beta-Hydrolases"/>
    <property type="match status" value="1"/>
</dbReference>
<protein>
    <recommendedName>
        <fullName evidence="3">Acyl-protein thioesterase 1</fullName>
        <ecNumber evidence="2">3.1.2.22</ecNumber>
    </recommendedName>
    <alternativeName>
        <fullName evidence="8">Palmitoyl-protein hydrolase</fullName>
    </alternativeName>
</protein>